<gene>
    <name evidence="2" type="ORF">UT11_C0070G0005</name>
</gene>
<evidence type="ECO:0008006" key="4">
    <source>
        <dbReference type="Google" id="ProtNLM"/>
    </source>
</evidence>
<evidence type="ECO:0000313" key="2">
    <source>
        <dbReference type="EMBL" id="KKQ86454.1"/>
    </source>
</evidence>
<dbReference type="Proteomes" id="UP000033934">
    <property type="component" value="Unassembled WGS sequence"/>
</dbReference>
<name>A0A0G0NKL5_9BACT</name>
<reference evidence="2 3" key="1">
    <citation type="journal article" date="2015" name="Nature">
        <title>rRNA introns, odd ribosomes, and small enigmatic genomes across a large radiation of phyla.</title>
        <authorList>
            <person name="Brown C.T."/>
            <person name="Hug L.A."/>
            <person name="Thomas B.C."/>
            <person name="Sharon I."/>
            <person name="Castelle C.J."/>
            <person name="Singh A."/>
            <person name="Wilkins M.J."/>
            <person name="Williams K.H."/>
            <person name="Banfield J.F."/>
        </authorList>
    </citation>
    <scope>NUCLEOTIDE SEQUENCE [LARGE SCALE GENOMIC DNA]</scope>
</reference>
<dbReference type="EMBL" id="LBVO01000070">
    <property type="protein sequence ID" value="KKQ86454.1"/>
    <property type="molecule type" value="Genomic_DNA"/>
</dbReference>
<dbReference type="AlphaFoldDB" id="A0A0G0NKL5"/>
<organism evidence="2 3">
    <name type="scientific">Berkelbacteria bacterium GW2011_GWA2_38_9</name>
    <dbReference type="NCBI Taxonomy" id="1618334"/>
    <lineage>
        <taxon>Bacteria</taxon>
        <taxon>Candidatus Berkelbacteria</taxon>
    </lineage>
</organism>
<comment type="caution">
    <text evidence="2">The sequence shown here is derived from an EMBL/GenBank/DDBJ whole genome shotgun (WGS) entry which is preliminary data.</text>
</comment>
<sequence length="63" mass="7784">MIFKKKEKESNYALIRRFNRDLILDGKLNRAKEKKEKTKPPSRREIRESAQRREEIRKTYQAY</sequence>
<protein>
    <recommendedName>
        <fullName evidence="4">30S ribosomal protein S21</fullName>
    </recommendedName>
</protein>
<proteinExistence type="predicted"/>
<evidence type="ECO:0000256" key="1">
    <source>
        <dbReference type="SAM" id="MobiDB-lite"/>
    </source>
</evidence>
<feature type="region of interest" description="Disordered" evidence="1">
    <location>
        <begin position="29"/>
        <end position="63"/>
    </location>
</feature>
<evidence type="ECO:0000313" key="3">
    <source>
        <dbReference type="Proteomes" id="UP000033934"/>
    </source>
</evidence>
<accession>A0A0G0NKL5</accession>